<protein>
    <submittedName>
        <fullName evidence="1">Unannotated protein</fullName>
    </submittedName>
</protein>
<dbReference type="GO" id="GO:0019301">
    <property type="term" value="P:rhamnose catabolic process"/>
    <property type="evidence" value="ECO:0007669"/>
    <property type="project" value="TreeGrafter"/>
</dbReference>
<accession>A0A6J6BNG6</accession>
<name>A0A6J6BNG6_9ZZZZ</name>
<dbReference type="SUPFAM" id="SSF54909">
    <property type="entry name" value="Dimeric alpha+beta barrel"/>
    <property type="match status" value="1"/>
</dbReference>
<dbReference type="InterPro" id="IPR011008">
    <property type="entry name" value="Dimeric_a/b-barrel"/>
</dbReference>
<dbReference type="EMBL" id="CAEZSC010000071">
    <property type="protein sequence ID" value="CAB4540532.1"/>
    <property type="molecule type" value="Genomic_DNA"/>
</dbReference>
<dbReference type="EMBL" id="CAFBME010000087">
    <property type="protein sequence ID" value="CAB4899547.1"/>
    <property type="molecule type" value="Genomic_DNA"/>
</dbReference>
<dbReference type="Gene3D" id="3.30.70.100">
    <property type="match status" value="1"/>
</dbReference>
<organism evidence="1">
    <name type="scientific">freshwater metagenome</name>
    <dbReference type="NCBI Taxonomy" id="449393"/>
    <lineage>
        <taxon>unclassified sequences</taxon>
        <taxon>metagenomes</taxon>
        <taxon>ecological metagenomes</taxon>
    </lineage>
</organism>
<dbReference type="Pfam" id="PF05336">
    <property type="entry name" value="rhaM"/>
    <property type="match status" value="1"/>
</dbReference>
<dbReference type="InterPro" id="IPR008000">
    <property type="entry name" value="Rham/fucose_mutarotase"/>
</dbReference>
<evidence type="ECO:0000313" key="1">
    <source>
        <dbReference type="EMBL" id="CAB4540532.1"/>
    </source>
</evidence>
<dbReference type="AlphaFoldDB" id="A0A6J6BNG6"/>
<evidence type="ECO:0000313" key="2">
    <source>
        <dbReference type="EMBL" id="CAB4731518.1"/>
    </source>
</evidence>
<proteinExistence type="predicted"/>
<sequence>MIKRAFTMKLKPGGLAEYKRHHDGIWPELVAEIERQGIAQITIFENDPVLFLYSEISDPEAWDRLWHTEIHDKWSEYMAPLMEFNADGIVDSSEVRQVFDLRTNAGKK</sequence>
<reference evidence="1" key="1">
    <citation type="submission" date="2020-05" db="EMBL/GenBank/DDBJ databases">
        <authorList>
            <person name="Chiriac C."/>
            <person name="Salcher M."/>
            <person name="Ghai R."/>
            <person name="Kavagutti S V."/>
        </authorList>
    </citation>
    <scope>NUCLEOTIDE SEQUENCE</scope>
</reference>
<dbReference type="PANTHER" id="PTHR34389">
    <property type="entry name" value="L-RHAMNOSE MUTAROTASE"/>
    <property type="match status" value="1"/>
</dbReference>
<evidence type="ECO:0000313" key="3">
    <source>
        <dbReference type="EMBL" id="CAB4899547.1"/>
    </source>
</evidence>
<dbReference type="PANTHER" id="PTHR34389:SF2">
    <property type="entry name" value="L-RHAMNOSE MUTAROTASE"/>
    <property type="match status" value="1"/>
</dbReference>
<gene>
    <name evidence="1" type="ORF">UFOPK1380_01023</name>
    <name evidence="2" type="ORF">UFOPK2689_01206</name>
    <name evidence="3" type="ORF">UFOPK3555_00830</name>
</gene>
<dbReference type="EMBL" id="CAEZYL010000113">
    <property type="protein sequence ID" value="CAB4731518.1"/>
    <property type="molecule type" value="Genomic_DNA"/>
</dbReference>
<dbReference type="GO" id="GO:0016857">
    <property type="term" value="F:racemase and epimerase activity, acting on carbohydrates and derivatives"/>
    <property type="evidence" value="ECO:0007669"/>
    <property type="project" value="InterPro"/>
</dbReference>